<dbReference type="Pfam" id="PF00892">
    <property type="entry name" value="EamA"/>
    <property type="match status" value="2"/>
</dbReference>
<dbReference type="Proteomes" id="UP000006176">
    <property type="component" value="Chromosome"/>
</dbReference>
<evidence type="ECO:0000256" key="5">
    <source>
        <dbReference type="ARBA" id="ARBA00023136"/>
    </source>
</evidence>
<keyword evidence="4 6" id="KW-1133">Transmembrane helix</keyword>
<dbReference type="InterPro" id="IPR037185">
    <property type="entry name" value="EmrE-like"/>
</dbReference>
<evidence type="ECO:0000256" key="3">
    <source>
        <dbReference type="ARBA" id="ARBA00022692"/>
    </source>
</evidence>
<feature type="transmembrane region" description="Helical" evidence="6">
    <location>
        <begin position="268"/>
        <end position="290"/>
    </location>
</feature>
<feature type="transmembrane region" description="Helical" evidence="6">
    <location>
        <begin position="12"/>
        <end position="32"/>
    </location>
</feature>
<feature type="transmembrane region" description="Helical" evidence="6">
    <location>
        <begin position="68"/>
        <end position="86"/>
    </location>
</feature>
<feature type="domain" description="EamA" evidence="7">
    <location>
        <begin position="150"/>
        <end position="283"/>
    </location>
</feature>
<reference evidence="8 9" key="1">
    <citation type="submission" date="2012-06" db="EMBL/GenBank/DDBJ databases">
        <title>Complete sequence of Sulfurospirillum barnesii SES-3.</title>
        <authorList>
            <consortium name="US DOE Joint Genome Institute"/>
            <person name="Lucas S."/>
            <person name="Han J."/>
            <person name="Lapidus A."/>
            <person name="Cheng J.-F."/>
            <person name="Goodwin L."/>
            <person name="Pitluck S."/>
            <person name="Peters L."/>
            <person name="Ovchinnikova G."/>
            <person name="Lu M."/>
            <person name="Detter J.C."/>
            <person name="Han C."/>
            <person name="Tapia R."/>
            <person name="Land M."/>
            <person name="Hauser L."/>
            <person name="Kyrpides N."/>
            <person name="Ivanova N."/>
            <person name="Pagani I."/>
            <person name="Stolz J."/>
            <person name="Arkin A."/>
            <person name="Dehal P."/>
            <person name="Oremland R."/>
            <person name="Saltikov C."/>
            <person name="Basu P."/>
            <person name="Hollibaugh J."/>
            <person name="Newman D."/>
            <person name="Stolyar S."/>
            <person name="Hazen T."/>
            <person name="Woyke T."/>
        </authorList>
    </citation>
    <scope>NUCLEOTIDE SEQUENCE [LARGE SCALE GENOMIC DNA]</scope>
    <source>
        <strain evidence="9">ATCC 700032 / DSM 10660 / SES-3</strain>
    </source>
</reference>
<dbReference type="SUPFAM" id="SSF103481">
    <property type="entry name" value="Multidrug resistance efflux transporter EmrE"/>
    <property type="match status" value="2"/>
</dbReference>
<dbReference type="RefSeq" id="WP_014768359.1">
    <property type="nucleotide sequence ID" value="NC_018002.1"/>
</dbReference>
<feature type="transmembrane region" description="Helical" evidence="6">
    <location>
        <begin position="243"/>
        <end position="262"/>
    </location>
</feature>
<name>I3XU49_SULBS</name>
<proteinExistence type="predicted"/>
<keyword evidence="3 6" id="KW-0812">Transmembrane</keyword>
<dbReference type="eggNOG" id="COG0697">
    <property type="taxonomic scope" value="Bacteria"/>
</dbReference>
<sequence>MIHQKFKEFGADFLLLLVAIAWGSTFFIVQAAVNETPVYTFLFWRFLVAAILMGLISFRQLKHLTKDVCVAGGLLGLFMFFGYAFQTFALTYTYSSTVGFITGLNVIVVPFIAYLVFKHKASIFSLLGAMIASVGLYFLTLNSEIGFGLGEGYAFICAIMFAMHIVFTGYYSTKYNVYLLVCIQFVTVAFGSCLGGLFLEGTLMPPRVDSLLVHSIIITVLFATIFAFWVQTAVQRFTTAAKTAIIFTMEPVSAGLFGYWFANEVLSLSQVGGACLILSGMLIAELGVYFRERYRAQNQIP</sequence>
<feature type="transmembrane region" description="Helical" evidence="6">
    <location>
        <begin position="38"/>
        <end position="56"/>
    </location>
</feature>
<dbReference type="STRING" id="760154.Sulba_0146"/>
<comment type="subcellular location">
    <subcellularLocation>
        <location evidence="1">Cell membrane</location>
        <topology evidence="1">Multi-pass membrane protein</topology>
    </subcellularLocation>
</comment>
<keyword evidence="9" id="KW-1185">Reference proteome</keyword>
<organism evidence="8 9">
    <name type="scientific">Sulfurospirillum barnesii (strain ATCC 700032 / DSM 10660 / SES-3)</name>
    <dbReference type="NCBI Taxonomy" id="760154"/>
    <lineage>
        <taxon>Bacteria</taxon>
        <taxon>Pseudomonadati</taxon>
        <taxon>Campylobacterota</taxon>
        <taxon>Epsilonproteobacteria</taxon>
        <taxon>Campylobacterales</taxon>
        <taxon>Sulfurospirillaceae</taxon>
        <taxon>Sulfurospirillum</taxon>
    </lineage>
</organism>
<dbReference type="PANTHER" id="PTHR42920">
    <property type="entry name" value="OS03G0707200 PROTEIN-RELATED"/>
    <property type="match status" value="1"/>
</dbReference>
<feature type="transmembrane region" description="Helical" evidence="6">
    <location>
        <begin position="92"/>
        <end position="116"/>
    </location>
</feature>
<dbReference type="EMBL" id="CP003333">
    <property type="protein sequence ID" value="AFL67473.1"/>
    <property type="molecule type" value="Genomic_DNA"/>
</dbReference>
<dbReference type="PATRIC" id="fig|760154.4.peg.142"/>
<evidence type="ECO:0000256" key="4">
    <source>
        <dbReference type="ARBA" id="ARBA00022989"/>
    </source>
</evidence>
<keyword evidence="2" id="KW-1003">Cell membrane</keyword>
<dbReference type="InterPro" id="IPR051258">
    <property type="entry name" value="Diverse_Substrate_Transporter"/>
</dbReference>
<dbReference type="GO" id="GO:0005886">
    <property type="term" value="C:plasma membrane"/>
    <property type="evidence" value="ECO:0007669"/>
    <property type="project" value="UniProtKB-SubCell"/>
</dbReference>
<dbReference type="HOGENOM" id="CLU_033863_21_2_7"/>
<feature type="transmembrane region" description="Helical" evidence="6">
    <location>
        <begin position="123"/>
        <end position="140"/>
    </location>
</feature>
<evidence type="ECO:0000256" key="2">
    <source>
        <dbReference type="ARBA" id="ARBA00022475"/>
    </source>
</evidence>
<keyword evidence="5 6" id="KW-0472">Membrane</keyword>
<evidence type="ECO:0000256" key="1">
    <source>
        <dbReference type="ARBA" id="ARBA00004651"/>
    </source>
</evidence>
<accession>I3XU49</accession>
<protein>
    <submittedName>
        <fullName evidence="8">DMT(Drug/metabolite transporter) superfamily permease</fullName>
    </submittedName>
</protein>
<feature type="transmembrane region" description="Helical" evidence="6">
    <location>
        <begin position="152"/>
        <end position="171"/>
    </location>
</feature>
<dbReference type="OrthoDB" id="9804865at2"/>
<dbReference type="InterPro" id="IPR000620">
    <property type="entry name" value="EamA_dom"/>
</dbReference>
<feature type="transmembrane region" description="Helical" evidence="6">
    <location>
        <begin position="211"/>
        <end position="231"/>
    </location>
</feature>
<feature type="domain" description="EamA" evidence="7">
    <location>
        <begin position="11"/>
        <end position="140"/>
    </location>
</feature>
<dbReference type="AlphaFoldDB" id="I3XU49"/>
<dbReference type="PANTHER" id="PTHR42920:SF5">
    <property type="entry name" value="EAMA DOMAIN-CONTAINING PROTEIN"/>
    <property type="match status" value="1"/>
</dbReference>
<evidence type="ECO:0000313" key="9">
    <source>
        <dbReference type="Proteomes" id="UP000006176"/>
    </source>
</evidence>
<evidence type="ECO:0000259" key="7">
    <source>
        <dbReference type="Pfam" id="PF00892"/>
    </source>
</evidence>
<gene>
    <name evidence="8" type="ordered locus">Sulba_0146</name>
</gene>
<dbReference type="KEGG" id="sba:Sulba_0146"/>
<evidence type="ECO:0000313" key="8">
    <source>
        <dbReference type="EMBL" id="AFL67473.1"/>
    </source>
</evidence>
<feature type="transmembrane region" description="Helical" evidence="6">
    <location>
        <begin position="178"/>
        <end position="199"/>
    </location>
</feature>
<evidence type="ECO:0000256" key="6">
    <source>
        <dbReference type="SAM" id="Phobius"/>
    </source>
</evidence>